<reference evidence="2 3" key="1">
    <citation type="journal article" date="2016" name="Nat. Commun.">
        <title>Thousands of microbial genomes shed light on interconnected biogeochemical processes in an aquifer system.</title>
        <authorList>
            <person name="Anantharaman K."/>
            <person name="Brown C.T."/>
            <person name="Hug L.A."/>
            <person name="Sharon I."/>
            <person name="Castelle C.J."/>
            <person name="Probst A.J."/>
            <person name="Thomas B.C."/>
            <person name="Singh A."/>
            <person name="Wilkins M.J."/>
            <person name="Karaoz U."/>
            <person name="Brodie E.L."/>
            <person name="Williams K.H."/>
            <person name="Hubbard S.S."/>
            <person name="Banfield J.F."/>
        </authorList>
    </citation>
    <scope>NUCLEOTIDE SEQUENCE [LARGE SCALE GENOMIC DNA]</scope>
</reference>
<gene>
    <name evidence="2" type="ORF">A2Y82_04635</name>
</gene>
<dbReference type="InterPro" id="IPR047140">
    <property type="entry name" value="LabA"/>
</dbReference>
<accession>A0A1G1XQN5</accession>
<dbReference type="Gene3D" id="3.40.50.1010">
    <property type="entry name" value="5'-nuclease"/>
    <property type="match status" value="1"/>
</dbReference>
<dbReference type="EMBL" id="MHHZ01000004">
    <property type="protein sequence ID" value="OGY42403.1"/>
    <property type="molecule type" value="Genomic_DNA"/>
</dbReference>
<dbReference type="Pfam" id="PF01936">
    <property type="entry name" value="NYN"/>
    <property type="match status" value="1"/>
</dbReference>
<protein>
    <recommendedName>
        <fullName evidence="1">NYN domain-containing protein</fullName>
    </recommendedName>
</protein>
<name>A0A1G1XQN5_9BACT</name>
<dbReference type="Proteomes" id="UP000176498">
    <property type="component" value="Unassembled WGS sequence"/>
</dbReference>
<sequence>METKRIAIVVDGPNLYHATRQLGIRINFQNLLYKFSGENVEFPILKIFYDQIQWRNGENSFLESMRNLGFEIVPVPLKEYGKNGNDNGKRFKSRTDQMITVHLMEHLLKDEFDTLVFFSGDSDYQFLLQKIRDARKEIVIFGSKAMMAADLQLVGRIFLFENFRPDSDLIFRATG</sequence>
<evidence type="ECO:0000313" key="3">
    <source>
        <dbReference type="Proteomes" id="UP000176498"/>
    </source>
</evidence>
<proteinExistence type="predicted"/>
<feature type="domain" description="NYN" evidence="1">
    <location>
        <begin position="5"/>
        <end position="152"/>
    </location>
</feature>
<evidence type="ECO:0000259" key="1">
    <source>
        <dbReference type="Pfam" id="PF01936"/>
    </source>
</evidence>
<dbReference type="PANTHER" id="PTHR35458:SF8">
    <property type="entry name" value="SLR0650 PROTEIN"/>
    <property type="match status" value="1"/>
</dbReference>
<comment type="caution">
    <text evidence="2">The sequence shown here is derived from an EMBL/GenBank/DDBJ whole genome shotgun (WGS) entry which is preliminary data.</text>
</comment>
<dbReference type="AlphaFoldDB" id="A0A1G1XQN5"/>
<dbReference type="PANTHER" id="PTHR35458">
    <property type="entry name" value="SLR0755 PROTEIN"/>
    <property type="match status" value="1"/>
</dbReference>
<organism evidence="2 3">
    <name type="scientific">Candidatus Buchananbacteria bacterium RBG_13_36_9</name>
    <dbReference type="NCBI Taxonomy" id="1797530"/>
    <lineage>
        <taxon>Bacteria</taxon>
        <taxon>Candidatus Buchananiibacteriota</taxon>
    </lineage>
</organism>
<evidence type="ECO:0000313" key="2">
    <source>
        <dbReference type="EMBL" id="OGY42403.1"/>
    </source>
</evidence>
<dbReference type="GO" id="GO:0004540">
    <property type="term" value="F:RNA nuclease activity"/>
    <property type="evidence" value="ECO:0007669"/>
    <property type="project" value="InterPro"/>
</dbReference>
<dbReference type="InterPro" id="IPR021139">
    <property type="entry name" value="NYN"/>
</dbReference>